<proteinExistence type="predicted"/>
<dbReference type="EMBL" id="CP113088">
    <property type="protein sequence ID" value="WAC03127.1"/>
    <property type="molecule type" value="Genomic_DNA"/>
</dbReference>
<dbReference type="KEGG" id="lnu:N7U66_05775"/>
<sequence>MTKDYTLEQLDRIIEMAWEDRTPFDAIAFQFDIKEQEVINLMRREMKSSSFKLWRARVQGRTTKHSKKRDFDEGRFKSSRQKQITHNKISKR</sequence>
<name>A0A9E8MWU3_9FLAO</name>
<dbReference type="Proteomes" id="UP001164705">
    <property type="component" value="Chromosome"/>
</dbReference>
<protein>
    <submittedName>
        <fullName evidence="2">TIGR03643 family protein</fullName>
    </submittedName>
</protein>
<reference evidence="2" key="1">
    <citation type="submission" date="2022-11" db="EMBL/GenBank/DDBJ databases">
        <title>Lacinutrix neustonica HL-RS19T sp. nov., isolated from the surface microlayer sample of brackish Lake Shihwa.</title>
        <authorList>
            <person name="Choi J.Y."/>
            <person name="Hwang C.Y."/>
        </authorList>
    </citation>
    <scope>NUCLEOTIDE SEQUENCE</scope>
    <source>
        <strain evidence="2">HL-RS19</strain>
    </source>
</reference>
<dbReference type="AlphaFoldDB" id="A0A9E8MWU3"/>
<dbReference type="NCBIfam" id="TIGR03643">
    <property type="entry name" value="TIGR03643 family protein"/>
    <property type="match status" value="1"/>
</dbReference>
<feature type="compositionally biased region" description="Basic residues" evidence="1">
    <location>
        <begin position="77"/>
        <end position="92"/>
    </location>
</feature>
<evidence type="ECO:0000313" key="3">
    <source>
        <dbReference type="Proteomes" id="UP001164705"/>
    </source>
</evidence>
<dbReference type="RefSeq" id="WP_267677702.1">
    <property type="nucleotide sequence ID" value="NZ_CP113088.1"/>
</dbReference>
<organism evidence="2 3">
    <name type="scientific">Lacinutrix neustonica</name>
    <dbReference type="NCBI Taxonomy" id="2980107"/>
    <lineage>
        <taxon>Bacteria</taxon>
        <taxon>Pseudomonadati</taxon>
        <taxon>Bacteroidota</taxon>
        <taxon>Flavobacteriia</taxon>
        <taxon>Flavobacteriales</taxon>
        <taxon>Flavobacteriaceae</taxon>
        <taxon>Lacinutrix</taxon>
    </lineage>
</organism>
<gene>
    <name evidence="2" type="ORF">N7U66_05775</name>
</gene>
<accession>A0A9E8MWU3</accession>
<dbReference type="Pfam" id="PF10985">
    <property type="entry name" value="DUF2805"/>
    <property type="match status" value="1"/>
</dbReference>
<dbReference type="InterPro" id="IPR019882">
    <property type="entry name" value="CHP03643"/>
</dbReference>
<feature type="region of interest" description="Disordered" evidence="1">
    <location>
        <begin position="59"/>
        <end position="92"/>
    </location>
</feature>
<evidence type="ECO:0000313" key="2">
    <source>
        <dbReference type="EMBL" id="WAC03127.1"/>
    </source>
</evidence>
<keyword evidence="3" id="KW-1185">Reference proteome</keyword>
<evidence type="ECO:0000256" key="1">
    <source>
        <dbReference type="SAM" id="MobiDB-lite"/>
    </source>
</evidence>